<keyword evidence="1" id="KW-0812">Transmembrane</keyword>
<evidence type="ECO:0000313" key="2">
    <source>
        <dbReference type="EMBL" id="KAK2026997.1"/>
    </source>
</evidence>
<feature type="transmembrane region" description="Helical" evidence="1">
    <location>
        <begin position="145"/>
        <end position="163"/>
    </location>
</feature>
<reference evidence="2" key="1">
    <citation type="submission" date="2021-06" db="EMBL/GenBank/DDBJ databases">
        <title>Comparative genomics, transcriptomics and evolutionary studies reveal genomic signatures of adaptation to plant cell wall in hemibiotrophic fungi.</title>
        <authorList>
            <consortium name="DOE Joint Genome Institute"/>
            <person name="Baroncelli R."/>
            <person name="Diaz J.F."/>
            <person name="Benocci T."/>
            <person name="Peng M."/>
            <person name="Battaglia E."/>
            <person name="Haridas S."/>
            <person name="Andreopoulos W."/>
            <person name="Labutti K."/>
            <person name="Pangilinan J."/>
            <person name="Floch G.L."/>
            <person name="Makela M.R."/>
            <person name="Henrissat B."/>
            <person name="Grigoriev I.V."/>
            <person name="Crouch J.A."/>
            <person name="De Vries R.P."/>
            <person name="Sukno S.A."/>
            <person name="Thon M.R."/>
        </authorList>
    </citation>
    <scope>NUCLEOTIDE SEQUENCE</scope>
    <source>
        <strain evidence="2">MAFF235873</strain>
    </source>
</reference>
<name>A0AAD9LZT3_9PEZI</name>
<keyword evidence="1" id="KW-0472">Membrane</keyword>
<protein>
    <submittedName>
        <fullName evidence="2">Uncharacterized protein</fullName>
    </submittedName>
</protein>
<organism evidence="2 3">
    <name type="scientific">Colletotrichum zoysiae</name>
    <dbReference type="NCBI Taxonomy" id="1216348"/>
    <lineage>
        <taxon>Eukaryota</taxon>
        <taxon>Fungi</taxon>
        <taxon>Dikarya</taxon>
        <taxon>Ascomycota</taxon>
        <taxon>Pezizomycotina</taxon>
        <taxon>Sordariomycetes</taxon>
        <taxon>Hypocreomycetidae</taxon>
        <taxon>Glomerellales</taxon>
        <taxon>Glomerellaceae</taxon>
        <taxon>Colletotrichum</taxon>
        <taxon>Colletotrichum graminicola species complex</taxon>
    </lineage>
</organism>
<keyword evidence="1" id="KW-1133">Transmembrane helix</keyword>
<comment type="caution">
    <text evidence="2">The sequence shown here is derived from an EMBL/GenBank/DDBJ whole genome shotgun (WGS) entry which is preliminary data.</text>
</comment>
<sequence>MPKERQGQGARRGGKTESGLDSVLLFIHLGRKHHQLSGYQREPVGEGLIEGRGHTTQSTWSEAISHQEMAHVVLIWTLRCHQLQKKPSQRIATPRHGRSKHHIAAAGLPTSHVCISLLQIPCWLLASNAMCPSSSPSFCPGLSPWVWVCMGLCVCVCMSAAYLNGC</sequence>
<proteinExistence type="predicted"/>
<evidence type="ECO:0000313" key="3">
    <source>
        <dbReference type="Proteomes" id="UP001232148"/>
    </source>
</evidence>
<keyword evidence="3" id="KW-1185">Reference proteome</keyword>
<feature type="transmembrane region" description="Helical" evidence="1">
    <location>
        <begin position="103"/>
        <end position="125"/>
    </location>
</feature>
<dbReference type="Proteomes" id="UP001232148">
    <property type="component" value="Unassembled WGS sequence"/>
</dbReference>
<accession>A0AAD9LZT3</accession>
<dbReference type="EMBL" id="MU842903">
    <property type="protein sequence ID" value="KAK2026997.1"/>
    <property type="molecule type" value="Genomic_DNA"/>
</dbReference>
<dbReference type="AlphaFoldDB" id="A0AAD9LZT3"/>
<gene>
    <name evidence="2" type="ORF">LX32DRAFT_457754</name>
</gene>
<evidence type="ECO:0000256" key="1">
    <source>
        <dbReference type="SAM" id="Phobius"/>
    </source>
</evidence>